<dbReference type="PROSITE" id="PS52050">
    <property type="entry name" value="WYL"/>
    <property type="match status" value="1"/>
</dbReference>
<dbReference type="InterPro" id="IPR051534">
    <property type="entry name" value="CBASS_pafABC_assoc_protein"/>
</dbReference>
<feature type="domain" description="WYL" evidence="1">
    <location>
        <begin position="168"/>
        <end position="234"/>
    </location>
</feature>
<protein>
    <submittedName>
        <fullName evidence="3">WYL domain</fullName>
    </submittedName>
</protein>
<gene>
    <name evidence="3" type="ORF">Rain11_1942</name>
</gene>
<dbReference type="OrthoDB" id="43316at2"/>
<dbReference type="InterPro" id="IPR026881">
    <property type="entry name" value="WYL_dom"/>
</dbReference>
<dbReference type="Proteomes" id="UP000233387">
    <property type="component" value="Unassembled WGS sequence"/>
</dbReference>
<dbReference type="Pfam" id="PF25583">
    <property type="entry name" value="WCX"/>
    <property type="match status" value="1"/>
</dbReference>
<dbReference type="InterPro" id="IPR057727">
    <property type="entry name" value="WCX_dom"/>
</dbReference>
<accession>A0A2N3IBI4</accession>
<keyword evidence="4" id="KW-1185">Reference proteome</keyword>
<sequence>MPNKNQLLRYLIIDELLRNRQHLFPTKEHILATIQERTDATYSVSAFEKDLKIMREQFGAPIEFHHLERGYFYGYKQKDKKGQISYELDKEYRFMSISLSQKDLVALNFAESILQSFKNSQIFEDFSDAINKVLDAVEVGKQLKDTTRKMHNFIQPENAAYPEGRKWLADILWAIKNYKQIQFDYQKFSQNEAETRTLHPYLLKEFKGRWYVIGYNPDKERIATFALDRIKTLKISDFSVLYPEKLGFEAEDFYQNCYGITRLPNEKIEKIVLSFSPWVGHYLKSKPLHHTQKILIDTEQEFCISLKLIINPDLVSELLSFGKNVKVLAPERLQAMIKEELQNTMAYYF</sequence>
<dbReference type="EMBL" id="NKXO01000031">
    <property type="protein sequence ID" value="PKQ67667.1"/>
    <property type="molecule type" value="Genomic_DNA"/>
</dbReference>
<proteinExistence type="predicted"/>
<organism evidence="3 4">
    <name type="scientific">Raineya orbicola</name>
    <dbReference type="NCBI Taxonomy" id="2016530"/>
    <lineage>
        <taxon>Bacteria</taxon>
        <taxon>Pseudomonadati</taxon>
        <taxon>Bacteroidota</taxon>
        <taxon>Cytophagia</taxon>
        <taxon>Cytophagales</taxon>
        <taxon>Raineyaceae</taxon>
        <taxon>Raineya</taxon>
    </lineage>
</organism>
<evidence type="ECO:0000313" key="3">
    <source>
        <dbReference type="EMBL" id="PKQ67667.1"/>
    </source>
</evidence>
<evidence type="ECO:0000259" key="2">
    <source>
        <dbReference type="Pfam" id="PF25583"/>
    </source>
</evidence>
<dbReference type="RefSeq" id="WP_101359208.1">
    <property type="nucleotide sequence ID" value="NZ_NKXO01000031.1"/>
</dbReference>
<reference evidence="3 4" key="1">
    <citation type="submission" date="2017-06" db="EMBL/GenBank/DDBJ databases">
        <title>Raineya orbicola gen. nov., sp. nov. a slightly thermophilic bacterium of the phylum Bacteroidetes and the description of Raineyaceae fam. nov.</title>
        <authorList>
            <person name="Albuquerque L."/>
            <person name="Polonia A.R.M."/>
            <person name="Barroso C."/>
            <person name="Froufe H.J.C."/>
            <person name="Lage O."/>
            <person name="Lobo-Da-Cunha A."/>
            <person name="Egas C."/>
            <person name="Da Costa M.S."/>
        </authorList>
    </citation>
    <scope>NUCLEOTIDE SEQUENCE [LARGE SCALE GENOMIC DNA]</scope>
    <source>
        <strain evidence="3 4">SPSPC-11</strain>
    </source>
</reference>
<dbReference type="Pfam" id="PF13280">
    <property type="entry name" value="WYL"/>
    <property type="match status" value="1"/>
</dbReference>
<dbReference type="AlphaFoldDB" id="A0A2N3IBI4"/>
<feature type="domain" description="WCX" evidence="2">
    <location>
        <begin position="269"/>
        <end position="343"/>
    </location>
</feature>
<evidence type="ECO:0000313" key="4">
    <source>
        <dbReference type="Proteomes" id="UP000233387"/>
    </source>
</evidence>
<evidence type="ECO:0000259" key="1">
    <source>
        <dbReference type="Pfam" id="PF13280"/>
    </source>
</evidence>
<dbReference type="PANTHER" id="PTHR34580">
    <property type="match status" value="1"/>
</dbReference>
<comment type="caution">
    <text evidence="3">The sequence shown here is derived from an EMBL/GenBank/DDBJ whole genome shotgun (WGS) entry which is preliminary data.</text>
</comment>
<dbReference type="PANTHER" id="PTHR34580:SF9">
    <property type="entry name" value="SLL5097 PROTEIN"/>
    <property type="match status" value="1"/>
</dbReference>
<name>A0A2N3IBI4_9BACT</name>